<feature type="transmembrane region" description="Helical" evidence="1">
    <location>
        <begin position="176"/>
        <end position="199"/>
    </location>
</feature>
<accession>A0A1Y6K1N8</accession>
<keyword evidence="1" id="KW-0812">Transmembrane</keyword>
<dbReference type="AlphaFoldDB" id="A0A1Y6K1N8"/>
<proteinExistence type="predicted"/>
<dbReference type="EMBL" id="LT859958">
    <property type="protein sequence ID" value="SMX53564.1"/>
    <property type="molecule type" value="Genomic_DNA"/>
</dbReference>
<reference evidence="3" key="1">
    <citation type="submission" date="2017-05" db="EMBL/GenBank/DDBJ databases">
        <authorList>
            <person name="Kirkegaard R."/>
            <person name="Mcilroy J S."/>
        </authorList>
    </citation>
    <scope>NUCLEOTIDE SEQUENCE [LARGE SCALE GENOMIC DNA]</scope>
</reference>
<keyword evidence="1" id="KW-0472">Membrane</keyword>
<gene>
    <name evidence="2" type="ORF">CFX1CAM_0498</name>
</gene>
<evidence type="ECO:0000313" key="3">
    <source>
        <dbReference type="Proteomes" id="UP000195514"/>
    </source>
</evidence>
<dbReference type="RefSeq" id="WP_087861490.1">
    <property type="nucleotide sequence ID" value="NZ_LT859958.1"/>
</dbReference>
<dbReference type="KEGG" id="abat:CFX1CAM_0498"/>
<keyword evidence="3" id="KW-1185">Reference proteome</keyword>
<feature type="transmembrane region" description="Helical" evidence="1">
    <location>
        <begin position="100"/>
        <end position="123"/>
    </location>
</feature>
<feature type="transmembrane region" description="Helical" evidence="1">
    <location>
        <begin position="237"/>
        <end position="262"/>
    </location>
</feature>
<dbReference type="Proteomes" id="UP000195514">
    <property type="component" value="Chromosome I"/>
</dbReference>
<feature type="transmembrane region" description="Helical" evidence="1">
    <location>
        <begin position="65"/>
        <end position="88"/>
    </location>
</feature>
<sequence length="271" mass="29930">MTEEQAPEAPRRSSPWRWILIGFAVALTITWLALTPSGLLGKAQAVGYSVCHQIDIRSFHIHGRSFPLCARCSGTFLGALLGMLFQAVQGKKGKMPSIGASLVFALFALAWVLDGVNSFAMLTPMLPSLYQTQNWTRLVTGMGMGLALAAFLWPAFVQTMFRQWRDLSPVSSWQQLLLLVGLAGALAGLVWLEIAWVLYPLALLSAFSVIMLLTMVYSMVLVMIFKRENTFNRLRELLIPLISGYVIALIQIGVISVVRFIMTGTWGGFTL</sequence>
<organism evidence="2 3">
    <name type="scientific">Candidatus Brevifilum fermentans</name>
    <dbReference type="NCBI Taxonomy" id="1986204"/>
    <lineage>
        <taxon>Bacteria</taxon>
        <taxon>Bacillati</taxon>
        <taxon>Chloroflexota</taxon>
        <taxon>Anaerolineae</taxon>
        <taxon>Anaerolineales</taxon>
        <taxon>Anaerolineaceae</taxon>
        <taxon>Candidatus Brevifilum</taxon>
    </lineage>
</organism>
<name>A0A1Y6K1N8_9CHLR</name>
<dbReference type="Pfam" id="PF09858">
    <property type="entry name" value="DUF2085"/>
    <property type="match status" value="1"/>
</dbReference>
<feature type="transmembrane region" description="Helical" evidence="1">
    <location>
        <begin position="135"/>
        <end position="156"/>
    </location>
</feature>
<protein>
    <recommendedName>
        <fullName evidence="4">DUF2085 domain-containing protein</fullName>
    </recommendedName>
</protein>
<evidence type="ECO:0008006" key="4">
    <source>
        <dbReference type="Google" id="ProtNLM"/>
    </source>
</evidence>
<evidence type="ECO:0000256" key="1">
    <source>
        <dbReference type="SAM" id="Phobius"/>
    </source>
</evidence>
<dbReference type="InterPro" id="IPR019206">
    <property type="entry name" value="DUF2085_TM"/>
</dbReference>
<keyword evidence="1" id="KW-1133">Transmembrane helix</keyword>
<feature type="transmembrane region" description="Helical" evidence="1">
    <location>
        <begin position="205"/>
        <end position="225"/>
    </location>
</feature>
<evidence type="ECO:0000313" key="2">
    <source>
        <dbReference type="EMBL" id="SMX53564.1"/>
    </source>
</evidence>
<dbReference type="OrthoDB" id="150031at2"/>
<feature type="transmembrane region" description="Helical" evidence="1">
    <location>
        <begin position="16"/>
        <end position="34"/>
    </location>
</feature>